<evidence type="ECO:0000313" key="6">
    <source>
        <dbReference type="Proteomes" id="UP000008743"/>
    </source>
</evidence>
<dbReference type="STRING" id="595528.A0A0D2WN16"/>
<evidence type="ECO:0000256" key="3">
    <source>
        <dbReference type="SAM" id="MobiDB-lite"/>
    </source>
</evidence>
<evidence type="ECO:0000256" key="1">
    <source>
        <dbReference type="ARBA" id="ARBA00022786"/>
    </source>
</evidence>
<dbReference type="SUPFAM" id="SSF56112">
    <property type="entry name" value="Protein kinase-like (PK-like)"/>
    <property type="match status" value="1"/>
</dbReference>
<evidence type="ECO:0000313" key="5">
    <source>
        <dbReference type="EMBL" id="KJE91678.1"/>
    </source>
</evidence>
<dbReference type="Gene3D" id="1.10.510.10">
    <property type="entry name" value="Transferase(Phosphotransferase) domain 1"/>
    <property type="match status" value="1"/>
</dbReference>
<dbReference type="InterPro" id="IPR051348">
    <property type="entry name" value="U-box_ubiquitin_ligases"/>
</dbReference>
<feature type="coiled-coil region" evidence="2">
    <location>
        <begin position="201"/>
        <end position="228"/>
    </location>
</feature>
<feature type="domain" description="Protein kinase" evidence="4">
    <location>
        <begin position="298"/>
        <end position="566"/>
    </location>
</feature>
<protein>
    <submittedName>
        <fullName evidence="5">TKL/IRAK protein kinase</fullName>
    </submittedName>
</protein>
<reference evidence="6" key="1">
    <citation type="submission" date="2011-02" db="EMBL/GenBank/DDBJ databases">
        <title>The Genome Sequence of Capsaspora owczarzaki ATCC 30864.</title>
        <authorList>
            <person name="Russ C."/>
            <person name="Cuomo C."/>
            <person name="Burger G."/>
            <person name="Gray M.W."/>
            <person name="Holland P.W.H."/>
            <person name="King N."/>
            <person name="Lang F.B.F."/>
            <person name="Roger A.J."/>
            <person name="Ruiz-Trillo I."/>
            <person name="Young S.K."/>
            <person name="Zeng Q."/>
            <person name="Gargeya S."/>
            <person name="Alvarado L."/>
            <person name="Berlin A."/>
            <person name="Chapman S.B."/>
            <person name="Chen Z."/>
            <person name="Freedman E."/>
            <person name="Gellesch M."/>
            <person name="Goldberg J."/>
            <person name="Griggs A."/>
            <person name="Gujja S."/>
            <person name="Heilman E."/>
            <person name="Heiman D."/>
            <person name="Howarth C."/>
            <person name="Mehta T."/>
            <person name="Neiman D."/>
            <person name="Pearson M."/>
            <person name="Roberts A."/>
            <person name="Saif S."/>
            <person name="Shea T."/>
            <person name="Shenoy N."/>
            <person name="Sisk P."/>
            <person name="Stolte C."/>
            <person name="Sykes S."/>
            <person name="White J."/>
            <person name="Yandava C."/>
            <person name="Haas B."/>
            <person name="Nusbaum C."/>
            <person name="Birren B."/>
        </authorList>
    </citation>
    <scope>NUCLEOTIDE SEQUENCE</scope>
    <source>
        <strain evidence="6">ATCC 30864</strain>
    </source>
</reference>
<keyword evidence="1" id="KW-0833">Ubl conjugation pathway</keyword>
<keyword evidence="2" id="KW-0175">Coiled coil</keyword>
<sequence>MMKMPKPPRTARARSHCQTRWTSPSTSKSRPPTPSATQSVPTLALSCRSPPWKLLVRNGCRCYTALPSPLLTFKRRNYGETVSLLAQTEPIEEKVKDMFEVHSLVGDAGDDTMWENKELVARNRLTVSLIAVQQEQAVSAATAPKPRMEGTDGAKPTQLGDAALQAIAEALQLNTLLALVYPDNQEAPLHIEIGKAAAYAAALAAIEIQQLRAELAAKEQELQRLCPELAAKEQELQRLCPDLAANEQELQRLCPDLAAKDGQIDKSECNQPAGTSARFDDAFRQLVLATLAAGTSNGATESLLGEGAFGRMKGATGPRVDSVQRWQREGRQRAATVASELLSLSKVSHPNIIATMSYVESGDEWCFVNACMPKNGSVRDRLDRKTSTPPLTWFQRHRIAADVARGMHHIQTAFPDRALIHLDLTTDHVLLDEHFTARVSDSGLIRAAHKTFEGSYVCTQDTQGALAYLCPELLIEGRMTIKTDVYAFGMILLELLTAAKAGPSLKTSTRKAVKNNTVFEMLDSTLEPTEAERQSGSELATLALACLEEAADDRPSFESILATLDP</sequence>
<dbReference type="PANTHER" id="PTHR45647:SF139">
    <property type="entry name" value="OS02G0152300 PROTEIN"/>
    <property type="match status" value="1"/>
</dbReference>
<name>A0A0D2WN16_CAPO3</name>
<dbReference type="PANTHER" id="PTHR45647">
    <property type="entry name" value="OS02G0152300 PROTEIN"/>
    <property type="match status" value="1"/>
</dbReference>
<dbReference type="Pfam" id="PF07714">
    <property type="entry name" value="PK_Tyr_Ser-Thr"/>
    <property type="match status" value="1"/>
</dbReference>
<keyword evidence="6" id="KW-1185">Reference proteome</keyword>
<dbReference type="InterPro" id="IPR001245">
    <property type="entry name" value="Ser-Thr/Tyr_kinase_cat_dom"/>
</dbReference>
<dbReference type="Proteomes" id="UP000008743">
    <property type="component" value="Unassembled WGS sequence"/>
</dbReference>
<dbReference type="InterPro" id="IPR011009">
    <property type="entry name" value="Kinase-like_dom_sf"/>
</dbReference>
<dbReference type="GO" id="GO:0005524">
    <property type="term" value="F:ATP binding"/>
    <property type="evidence" value="ECO:0007669"/>
    <property type="project" value="InterPro"/>
</dbReference>
<dbReference type="InterPro" id="IPR000719">
    <property type="entry name" value="Prot_kinase_dom"/>
</dbReference>
<evidence type="ECO:0000259" key="4">
    <source>
        <dbReference type="PROSITE" id="PS50011"/>
    </source>
</evidence>
<dbReference type="PhylomeDB" id="A0A0D2WN16"/>
<gene>
    <name evidence="5" type="ORF">CAOG_002782</name>
</gene>
<accession>A0A0D2WN16</accession>
<keyword evidence="5" id="KW-0808">Transferase</keyword>
<dbReference type="PROSITE" id="PS50011">
    <property type="entry name" value="PROTEIN_KINASE_DOM"/>
    <property type="match status" value="1"/>
</dbReference>
<dbReference type="AlphaFoldDB" id="A0A0D2WN16"/>
<proteinExistence type="predicted"/>
<organism evidence="5 6">
    <name type="scientific">Capsaspora owczarzaki (strain ATCC 30864)</name>
    <dbReference type="NCBI Taxonomy" id="595528"/>
    <lineage>
        <taxon>Eukaryota</taxon>
        <taxon>Filasterea</taxon>
        <taxon>Capsaspora</taxon>
    </lineage>
</organism>
<feature type="region of interest" description="Disordered" evidence="3">
    <location>
        <begin position="1"/>
        <end position="42"/>
    </location>
</feature>
<dbReference type="EMBL" id="KE346362">
    <property type="protein sequence ID" value="KJE91678.1"/>
    <property type="molecule type" value="Genomic_DNA"/>
</dbReference>
<dbReference type="GO" id="GO:0004672">
    <property type="term" value="F:protein kinase activity"/>
    <property type="evidence" value="ECO:0007669"/>
    <property type="project" value="InterPro"/>
</dbReference>
<evidence type="ECO:0000256" key="2">
    <source>
        <dbReference type="SAM" id="Coils"/>
    </source>
</evidence>
<dbReference type="InParanoid" id="A0A0D2WN16"/>
<keyword evidence="5" id="KW-0418">Kinase</keyword>